<dbReference type="Proteomes" id="UP000183656">
    <property type="component" value="Unassembled WGS sequence"/>
</dbReference>
<name>A0A1I7HRU9_9BURK</name>
<dbReference type="SMART" id="SM00327">
    <property type="entry name" value="VWA"/>
    <property type="match status" value="1"/>
</dbReference>
<dbReference type="OrthoDB" id="9758211at2"/>
<gene>
    <name evidence="3" type="ORF">SAMN04489707_101218</name>
</gene>
<dbReference type="PROSITE" id="PS50234">
    <property type="entry name" value="VWFA"/>
    <property type="match status" value="1"/>
</dbReference>
<keyword evidence="4" id="KW-1185">Reference proteome</keyword>
<dbReference type="AlphaFoldDB" id="A0A1I7HRU9"/>
<protein>
    <submittedName>
        <fullName evidence="3">Nitric oxide reductase NorD protein</fullName>
    </submittedName>
</protein>
<dbReference type="InterPro" id="IPR051928">
    <property type="entry name" value="NorD/CobT"/>
</dbReference>
<dbReference type="CDD" id="cd01454">
    <property type="entry name" value="vWA_norD_type"/>
    <property type="match status" value="1"/>
</dbReference>
<proteinExistence type="predicted"/>
<evidence type="ECO:0000313" key="3">
    <source>
        <dbReference type="EMBL" id="SFU63380.1"/>
    </source>
</evidence>
<evidence type="ECO:0000313" key="4">
    <source>
        <dbReference type="Proteomes" id="UP000183656"/>
    </source>
</evidence>
<dbReference type="RefSeq" id="WP_054255305.1">
    <property type="nucleotide sequence ID" value="NZ_CYIG01000006.1"/>
</dbReference>
<feature type="region of interest" description="Disordered" evidence="1">
    <location>
        <begin position="209"/>
        <end position="244"/>
    </location>
</feature>
<feature type="domain" description="VWFA" evidence="2">
    <location>
        <begin position="430"/>
        <end position="613"/>
    </location>
</feature>
<dbReference type="Gene3D" id="3.40.50.410">
    <property type="entry name" value="von Willebrand factor, type A domain"/>
    <property type="match status" value="1"/>
</dbReference>
<dbReference type="PANTHER" id="PTHR41248:SF1">
    <property type="entry name" value="NORD PROTEIN"/>
    <property type="match status" value="1"/>
</dbReference>
<sequence>MEEWVGRQWHRFITRAADGRASHAPVRLEEMQRTIGLMFRAGGGGQGVRIAPAGTSRVGGARSLLQRIAGGGTHAVLGQWQADVLALPPEIGVFDEAQHNRDLYLWLAALAAHLDPAQGWLAGHVAATEAALAAFPGLRPRYARLRAQQLAQRPDPARLRGRAATAEHAVQQALHGHAPDLDMDLDIRHGDVAPLWLWLTLPAADATRAVPTQKKQGQGAEEATVQSPAASDPRRRAAQSVADERNNAPLMMMFRAESILSWTEFTRVNRADDDDDDGTALSAANDMDELAIAPDGHAMASRVKFDLDLPSAAHDDLPLGPGMRYPEWDYKRALLHPDHCAVQCYVARDAARYTAPPPLRAVARRMRRRLEALRAAPARLRGRTEGDDIDIDAWVRHRVEAGQGPASEAPPVYVQRVRAERSLATLLLADLSLSTDAYATQDARVIDVIRDALHVFGEALSASGDAFEILGFSSVRRQHVRIQHLKGFNERWDAGAIARVNAIKPGYYTRMGAALRHATARLLERNERQRLLLILTDGKPNDLDVYEGRYGLEDTRHAVHAARAAGLTPFCVTIDAEAHDYLPHLFGSQGYALVHRPQDLVRRLATAYAGLTR</sequence>
<dbReference type="InterPro" id="IPR002035">
    <property type="entry name" value="VWF_A"/>
</dbReference>
<dbReference type="PANTHER" id="PTHR41248">
    <property type="entry name" value="NORD PROTEIN"/>
    <property type="match status" value="1"/>
</dbReference>
<dbReference type="SUPFAM" id="SSF53300">
    <property type="entry name" value="vWA-like"/>
    <property type="match status" value="1"/>
</dbReference>
<dbReference type="InterPro" id="IPR036465">
    <property type="entry name" value="vWFA_dom_sf"/>
</dbReference>
<evidence type="ECO:0000256" key="1">
    <source>
        <dbReference type="SAM" id="MobiDB-lite"/>
    </source>
</evidence>
<dbReference type="STRING" id="343013.SAMN04489707_101218"/>
<organism evidence="3 4">
    <name type="scientific">Paenacidovorax caeni</name>
    <dbReference type="NCBI Taxonomy" id="343013"/>
    <lineage>
        <taxon>Bacteria</taxon>
        <taxon>Pseudomonadati</taxon>
        <taxon>Pseudomonadota</taxon>
        <taxon>Betaproteobacteria</taxon>
        <taxon>Burkholderiales</taxon>
        <taxon>Comamonadaceae</taxon>
        <taxon>Paenacidovorax</taxon>
    </lineage>
</organism>
<dbReference type="EMBL" id="FPBX01000012">
    <property type="protein sequence ID" value="SFU63380.1"/>
    <property type="molecule type" value="Genomic_DNA"/>
</dbReference>
<reference evidence="3 4" key="1">
    <citation type="submission" date="2016-10" db="EMBL/GenBank/DDBJ databases">
        <authorList>
            <person name="de Groot N.N."/>
        </authorList>
    </citation>
    <scope>NUCLEOTIDE SEQUENCE [LARGE SCALE GENOMIC DNA]</scope>
    <source>
        <strain evidence="3 4">R-24608</strain>
    </source>
</reference>
<dbReference type="Pfam" id="PF00092">
    <property type="entry name" value="VWA"/>
    <property type="match status" value="1"/>
</dbReference>
<accession>A0A1I7HRU9</accession>
<evidence type="ECO:0000259" key="2">
    <source>
        <dbReference type="PROSITE" id="PS50234"/>
    </source>
</evidence>